<feature type="compositionally biased region" description="Pro residues" evidence="1">
    <location>
        <begin position="851"/>
        <end position="862"/>
    </location>
</feature>
<dbReference type="EMBL" id="CDMZ01005194">
    <property type="protein sequence ID" value="CEM52255.1"/>
    <property type="molecule type" value="Genomic_DNA"/>
</dbReference>
<dbReference type="Gene3D" id="3.15.20.10">
    <property type="entry name" value="Bactericidal permeability-increasing protein, domain 2"/>
    <property type="match status" value="1"/>
</dbReference>
<sequence>MCRDGSHGGRLGFLGMFSRRRLFLLCATARVDRWGYNSIHLSNDNDSLFGVNALAPDASTGDQLSSTGEGGVGRVNEEVEQPEFVGFCRLKRKAHREKMRAFRVKRQQMAEREAGERFDKALSLVLRVQKAAAAHKLVSREENSMKGHVEATAEEIRQELFKESDEKEFRSTFLQHLKTAASLPSPIGTEDMAPSPFFLFLLSVGVSGHRLSSTGGPYQDPACDAFCLARDAGSGLVHGIAPACHADNTCEKQCPDASCAIPWSEGNPCTQHQKVCCCKELGRTPPKVVDGCDAYCEGVGGPAAKGKGDGIVIGTAPMCGASCSGDCPYRGCKNWSFESRCGNLGGTKVCCCSRAADDDPPSSNGRAALKSSVALFVPGDLLQESLETATQPAQALIGDILKNMTFEGDYEKLHWKVGNIRLGEGFEVKSWDVQIQQSFISIAVIANLQASAGITLSACKPGAMISLGGKDLMVYLRLDLNSLRVNTEFSGYSFKFWYFGGPDDECAKTINAAGILGSPTILTTIRDTFRKNVTELVNTQIAEQREALKDLPVAGIHLKVEPSVSTQRTTKIGDLFAAHVNGVVKDPASKCISWQGRSNMCAVDTASRLKKGKTNLAVALNDSLLNSLLCNLAAVKSSGGDSPIPPMPVSEICWWPAFWWTCMWTVTRDVTAILSLNDKPQPEITTKTGKGSWLEASVDIQFQAPSRSTGKNMTMFIVRLPINGSFEVHLSDTDLEASMSFEEAPRIEVLETNVGSIGEGVLNWFLKLFKSTLQSYINGWLRDNLKIPAPKGMVVKDKNRELVAGDGCWFLATKISLDFSDYNLQLGNVSTASMTPSSEEDTSSYATPSPESEPPTGLPLSPPEASAPTRVPTSSRSSALEPPTGPPPSPTPESPSSAAALAPTGPPASSPAEVGGNAAPSPPLAPARVSLLEGGAIGGDR</sequence>
<feature type="region of interest" description="Disordered" evidence="1">
    <location>
        <begin position="832"/>
        <end position="941"/>
    </location>
</feature>
<evidence type="ECO:0000313" key="2">
    <source>
        <dbReference type="EMBL" id="CEM52255.1"/>
    </source>
</evidence>
<accession>A0A0G4I5G8</accession>
<name>A0A0G4I5G8_9ALVE</name>
<dbReference type="AlphaFoldDB" id="A0A0G4I5G8"/>
<evidence type="ECO:0000256" key="1">
    <source>
        <dbReference type="SAM" id="MobiDB-lite"/>
    </source>
</evidence>
<reference evidence="2" key="1">
    <citation type="submission" date="2014-11" db="EMBL/GenBank/DDBJ databases">
        <authorList>
            <person name="Otto D Thomas"/>
            <person name="Naeem Raeece"/>
        </authorList>
    </citation>
    <scope>NUCLEOTIDE SEQUENCE</scope>
</reference>
<feature type="compositionally biased region" description="Low complexity" evidence="1">
    <location>
        <begin position="894"/>
        <end position="903"/>
    </location>
</feature>
<dbReference type="VEuPathDB" id="CryptoDB:Cvel_11176"/>
<gene>
    <name evidence="2" type="ORF">Cvel_11176</name>
</gene>
<proteinExistence type="predicted"/>
<dbReference type="PhylomeDB" id="A0A0G4I5G8"/>
<feature type="compositionally biased region" description="Polar residues" evidence="1">
    <location>
        <begin position="832"/>
        <end position="850"/>
    </location>
</feature>
<feature type="compositionally biased region" description="Pro residues" evidence="1">
    <location>
        <begin position="883"/>
        <end position="893"/>
    </location>
</feature>
<protein>
    <submittedName>
        <fullName evidence="2">Uncharacterized protein</fullName>
    </submittedName>
</protein>
<organism evidence="2">
    <name type="scientific">Chromera velia CCMP2878</name>
    <dbReference type="NCBI Taxonomy" id="1169474"/>
    <lineage>
        <taxon>Eukaryota</taxon>
        <taxon>Sar</taxon>
        <taxon>Alveolata</taxon>
        <taxon>Colpodellida</taxon>
        <taxon>Chromeraceae</taxon>
        <taxon>Chromera</taxon>
    </lineage>
</organism>